<dbReference type="InterPro" id="IPR012341">
    <property type="entry name" value="6hp_glycosidase-like_sf"/>
</dbReference>
<dbReference type="EMBL" id="CP052766">
    <property type="protein sequence ID" value="QJR81170.1"/>
    <property type="molecule type" value="Genomic_DNA"/>
</dbReference>
<reference evidence="6" key="1">
    <citation type="submission" date="2014-12" db="EMBL/GenBank/DDBJ databases">
        <title>Complete genome sequence of a multi-drug resistant Klebsiella pneumoniae.</title>
        <authorList>
            <person name="Hua X."/>
            <person name="Chen Q."/>
            <person name="Li X."/>
            <person name="Feng Y."/>
            <person name="Ruan Z."/>
            <person name="Yu Y."/>
        </authorList>
    </citation>
    <scope>NUCLEOTIDE SEQUENCE [LARGE SCALE GENOMIC DNA]</scope>
    <source>
        <strain evidence="6">5.12</strain>
    </source>
</reference>
<feature type="domain" description="Glycosyl hydrolase family 95 N-terminal" evidence="2">
    <location>
        <begin position="25"/>
        <end position="265"/>
    </location>
</feature>
<feature type="domain" description="Alpha fucosidase A-like C-terminal" evidence="3">
    <location>
        <begin position="694"/>
        <end position="764"/>
    </location>
</feature>
<gene>
    <name evidence="5" type="ORF">CA267_010460</name>
</gene>
<dbReference type="Proteomes" id="UP000219285">
    <property type="component" value="Chromosome"/>
</dbReference>
<dbReference type="OrthoDB" id="9802600at2"/>
<dbReference type="Gene3D" id="2.70.98.50">
    <property type="entry name" value="putative glycoside hydrolase family protein from bacillus halodurans"/>
    <property type="match status" value="1"/>
</dbReference>
<evidence type="ECO:0000259" key="4">
    <source>
        <dbReference type="Pfam" id="PF22124"/>
    </source>
</evidence>
<evidence type="ECO:0000256" key="1">
    <source>
        <dbReference type="SAM" id="SignalP"/>
    </source>
</evidence>
<dbReference type="RefSeq" id="WP_075607537.1">
    <property type="nucleotide sequence ID" value="NZ_CP052766.1"/>
</dbReference>
<dbReference type="PANTHER" id="PTHR31084:SF0">
    <property type="entry name" value="ALPHA-L-FUCOSIDASE 2"/>
    <property type="match status" value="1"/>
</dbReference>
<dbReference type="InterPro" id="IPR049053">
    <property type="entry name" value="AFCA-like_C"/>
</dbReference>
<dbReference type="PANTHER" id="PTHR31084">
    <property type="entry name" value="ALPHA-L-FUCOSIDASE 2"/>
    <property type="match status" value="1"/>
</dbReference>
<name>A0A6M4MEV6_9ALTE</name>
<dbReference type="Pfam" id="PF21307">
    <property type="entry name" value="Glyco_hydro_95_C"/>
    <property type="match status" value="1"/>
</dbReference>
<dbReference type="AlphaFoldDB" id="A0A6M4MEV6"/>
<dbReference type="Gene3D" id="2.60.40.1180">
    <property type="entry name" value="Golgi alpha-mannosidase II"/>
    <property type="match status" value="1"/>
</dbReference>
<dbReference type="InterPro" id="IPR027414">
    <property type="entry name" value="GH95_N_dom"/>
</dbReference>
<keyword evidence="6" id="KW-1185">Reference proteome</keyword>
<dbReference type="InterPro" id="IPR013780">
    <property type="entry name" value="Glyco_hydro_b"/>
</dbReference>
<dbReference type="Gene3D" id="1.50.10.10">
    <property type="match status" value="1"/>
</dbReference>
<keyword evidence="1" id="KW-0732">Signal</keyword>
<feature type="signal peptide" evidence="1">
    <location>
        <begin position="1"/>
        <end position="20"/>
    </location>
</feature>
<dbReference type="InterPro" id="IPR016518">
    <property type="entry name" value="Alpha-L-fucosidase"/>
</dbReference>
<feature type="domain" description="Glycosyl hydrolase family 95 catalytic" evidence="4">
    <location>
        <begin position="291"/>
        <end position="692"/>
    </location>
</feature>
<reference evidence="5 6" key="2">
    <citation type="submission" date="2020-04" db="EMBL/GenBank/DDBJ databases">
        <title>Complete genome sequence of Alteromonas pelagimontana 5.12T.</title>
        <authorList>
            <person name="Sinha R.K."/>
            <person name="Krishnan K.P."/>
            <person name="Kurian J.P."/>
        </authorList>
    </citation>
    <scope>NUCLEOTIDE SEQUENCE [LARGE SCALE GENOMIC DNA]</scope>
    <source>
        <strain evidence="5 6">5.12</strain>
    </source>
</reference>
<dbReference type="PIRSF" id="PIRSF007663">
    <property type="entry name" value="UCP007663"/>
    <property type="match status" value="1"/>
</dbReference>
<evidence type="ECO:0000259" key="3">
    <source>
        <dbReference type="Pfam" id="PF21307"/>
    </source>
</evidence>
<dbReference type="Pfam" id="PF14498">
    <property type="entry name" value="Glyco_hyd_65N_2"/>
    <property type="match status" value="1"/>
</dbReference>
<evidence type="ECO:0000313" key="5">
    <source>
        <dbReference type="EMBL" id="QJR81170.1"/>
    </source>
</evidence>
<dbReference type="GO" id="GO:0004560">
    <property type="term" value="F:alpha-L-fucosidase activity"/>
    <property type="evidence" value="ECO:0007669"/>
    <property type="project" value="InterPro"/>
</dbReference>
<dbReference type="Pfam" id="PF22124">
    <property type="entry name" value="Glyco_hydro_95_cat"/>
    <property type="match status" value="1"/>
</dbReference>
<dbReference type="InterPro" id="IPR008928">
    <property type="entry name" value="6-hairpin_glycosidase_sf"/>
</dbReference>
<accession>A0A6M4MEV6</accession>
<dbReference type="SUPFAM" id="SSF48208">
    <property type="entry name" value="Six-hairpin glycosidases"/>
    <property type="match status" value="1"/>
</dbReference>
<keyword evidence="5" id="KW-0378">Hydrolase</keyword>
<protein>
    <submittedName>
        <fullName evidence="5">Glycoside hydrolase family 95 protein</fullName>
    </submittedName>
</protein>
<sequence length="828" mass="91696">MKKLFIILLLFPLCCSAAVANDLRLWYQQPAADWNEALPIGNGRIGAMVSGGVAQARYQLNEETLWAGEPGNNNVPEFRQALPKIRKKLYDGKYTEAQAIADKIIPRTAKENNNYGMPYQTLGELVLTFDHGTKASQYHRELDITRALATTSYTINEVDYKRQVFTDFNNDVMVLHLTASRKGALNFDIRMTSPHKGSQSVINDTTLVLSGRSSDFDNKTGNVRFATIVKAETQGGSVTGTANSLAVRDATEVTLLVSSATNFVNFKDISGDAYQNALAKITKMPANAISEQLTEHSKAYQRYFNTVSLDLGSDTADPRPTDVRLRNFDGSDTDFVSLYFQYGRYLLISSSQPGGQPANLQGIWNDKLLPPWDSKYTLNINTEMNYWPANVTNLQPMSEPLFTMIEELVENGQVTAKQMYGADGWVTHHNTDLWRMTGPIDGAFYGLWPMGGAWLSQHLWQHYLYTGDKAFLRRYFPVLEGLVSFYLDTLQSIPGTNYMAMAPSMSPENRHPEGASMAIGTTMDNQLVFDVFSNYIQSAEILAINAKQLNVARETLSRLPPMQTGKWGQLQEWLKDWDREDDHHRHVSHLYGLYPSNQISPLRHPKLATAARTSLLARGDKSTGWSMGWKVNLWARLLDGERAATLIQEQLSPAGSETEGQQGGTYLNLLDAHPPLQIDGNFGCTAGIAEMLIQSHDGEVFLLPSLPAKWDKGKVKGLLARGGFHLDNLEWEEGKVKTASITSTLGGNLRVRSAVPLQLASGEALAVAAGSNSNRLLTPASIKSVRYGTDIDSDGFDTVRQFPVYDVPTKARETVTLVAIPSAKTAVK</sequence>
<evidence type="ECO:0000259" key="2">
    <source>
        <dbReference type="Pfam" id="PF14498"/>
    </source>
</evidence>
<dbReference type="KEGG" id="apel:CA267_010460"/>
<evidence type="ECO:0000313" key="6">
    <source>
        <dbReference type="Proteomes" id="UP000219285"/>
    </source>
</evidence>
<dbReference type="GO" id="GO:0005975">
    <property type="term" value="P:carbohydrate metabolic process"/>
    <property type="evidence" value="ECO:0007669"/>
    <property type="project" value="InterPro"/>
</dbReference>
<organism evidence="5 6">
    <name type="scientific">Alteromonas pelagimontana</name>
    <dbReference type="NCBI Taxonomy" id="1858656"/>
    <lineage>
        <taxon>Bacteria</taxon>
        <taxon>Pseudomonadati</taxon>
        <taxon>Pseudomonadota</taxon>
        <taxon>Gammaproteobacteria</taxon>
        <taxon>Alteromonadales</taxon>
        <taxon>Alteromonadaceae</taxon>
        <taxon>Alteromonas/Salinimonas group</taxon>
        <taxon>Alteromonas</taxon>
    </lineage>
</organism>
<feature type="chain" id="PRO_5028952260" evidence="1">
    <location>
        <begin position="21"/>
        <end position="828"/>
    </location>
</feature>
<dbReference type="InterPro" id="IPR054363">
    <property type="entry name" value="GH95_cat"/>
</dbReference>
<proteinExistence type="predicted"/>